<dbReference type="VEuPathDB" id="FungiDB:SOCG_04253"/>
<dbReference type="InterPro" id="IPR037363">
    <property type="entry name" value="Sec13/Seh1_fam"/>
</dbReference>
<dbReference type="PANTHER" id="PTHR11024">
    <property type="entry name" value="NUCLEAR PORE COMPLEX PROTEIN SEC13 / SEH1 FAMILY MEMBER"/>
    <property type="match status" value="1"/>
</dbReference>
<dbReference type="PANTHER" id="PTHR11024:SF3">
    <property type="entry name" value="NUCLEOPORIN SEH1"/>
    <property type="match status" value="1"/>
</dbReference>
<evidence type="ECO:0000256" key="1">
    <source>
        <dbReference type="ARBA" id="ARBA00004567"/>
    </source>
</evidence>
<reference evidence="12 13" key="1">
    <citation type="journal article" date="2011" name="Science">
        <title>Comparative functional genomics of the fission yeasts.</title>
        <authorList>
            <person name="Rhind N."/>
            <person name="Chen Z."/>
            <person name="Yassour M."/>
            <person name="Thompson D.A."/>
            <person name="Haas B.J."/>
            <person name="Habib N."/>
            <person name="Wapinski I."/>
            <person name="Roy S."/>
            <person name="Lin M.F."/>
            <person name="Heiman D.I."/>
            <person name="Young S.K."/>
            <person name="Furuya K."/>
            <person name="Guo Y."/>
            <person name="Pidoux A."/>
            <person name="Chen H.M."/>
            <person name="Robbertse B."/>
            <person name="Goldberg J.M."/>
            <person name="Aoki K."/>
            <person name="Bayne E.H."/>
            <person name="Berlin A.M."/>
            <person name="Desjardins C.A."/>
            <person name="Dobbs E."/>
            <person name="Dukaj L."/>
            <person name="Fan L."/>
            <person name="FitzGerald M.G."/>
            <person name="French C."/>
            <person name="Gujja S."/>
            <person name="Hansen K."/>
            <person name="Keifenheim D."/>
            <person name="Levin J.Z."/>
            <person name="Mosher R.A."/>
            <person name="Mueller C.A."/>
            <person name="Pfiffner J."/>
            <person name="Priest M."/>
            <person name="Russ C."/>
            <person name="Smialowska A."/>
            <person name="Swoboda P."/>
            <person name="Sykes S.M."/>
            <person name="Vaughn M."/>
            <person name="Vengrova S."/>
            <person name="Yoder R."/>
            <person name="Zeng Q."/>
            <person name="Allshire R."/>
            <person name="Baulcombe D."/>
            <person name="Birren B.W."/>
            <person name="Brown W."/>
            <person name="Ekwall K."/>
            <person name="Kellis M."/>
            <person name="Leatherwood J."/>
            <person name="Levin H."/>
            <person name="Margalit H."/>
            <person name="Martienssen R."/>
            <person name="Nieduszynski C.A."/>
            <person name="Spatafora J.W."/>
            <person name="Friedman N."/>
            <person name="Dalgaard J.Z."/>
            <person name="Baumann P."/>
            <person name="Niki H."/>
            <person name="Regev A."/>
            <person name="Nusbaum C."/>
        </authorList>
    </citation>
    <scope>NUCLEOTIDE SEQUENCE [LARGE SCALE GENOMIC DNA]</scope>
    <source>
        <strain evidence="13">yFS286</strain>
    </source>
</reference>
<keyword evidence="13" id="KW-1185">Reference proteome</keyword>
<evidence type="ECO:0000256" key="6">
    <source>
        <dbReference type="ARBA" id="ARBA00022816"/>
    </source>
</evidence>
<evidence type="ECO:0000256" key="10">
    <source>
        <dbReference type="ARBA" id="ARBA00023242"/>
    </source>
</evidence>
<protein>
    <submittedName>
        <fullName evidence="12">Nucleoporin Seh1</fullName>
    </submittedName>
</protein>
<dbReference type="OrthoDB" id="5566198at2759"/>
<dbReference type="AlphaFoldDB" id="S9PT81"/>
<evidence type="ECO:0000313" key="13">
    <source>
        <dbReference type="Proteomes" id="UP000016088"/>
    </source>
</evidence>
<dbReference type="FunFam" id="2.130.10.10:FF:000578">
    <property type="entry name" value="Nucleoporin seh1"/>
    <property type="match status" value="1"/>
</dbReference>
<keyword evidence="4 11" id="KW-0853">WD repeat</keyword>
<accession>S9PT81</accession>
<keyword evidence="5" id="KW-0677">Repeat</keyword>
<keyword evidence="10" id="KW-0539">Nucleus</keyword>
<evidence type="ECO:0000256" key="2">
    <source>
        <dbReference type="ARBA" id="ARBA00010102"/>
    </source>
</evidence>
<keyword evidence="8" id="KW-0811">Translocation</keyword>
<evidence type="ECO:0000256" key="4">
    <source>
        <dbReference type="ARBA" id="ARBA00022574"/>
    </source>
</evidence>
<evidence type="ECO:0000256" key="8">
    <source>
        <dbReference type="ARBA" id="ARBA00023010"/>
    </source>
</evidence>
<dbReference type="SMART" id="SM00320">
    <property type="entry name" value="WD40"/>
    <property type="match status" value="5"/>
</dbReference>
<dbReference type="eggNOG" id="KOG2445">
    <property type="taxonomic scope" value="Eukaryota"/>
</dbReference>
<evidence type="ECO:0000256" key="11">
    <source>
        <dbReference type="PROSITE-ProRule" id="PRU00221"/>
    </source>
</evidence>
<dbReference type="InterPro" id="IPR036322">
    <property type="entry name" value="WD40_repeat_dom_sf"/>
</dbReference>
<dbReference type="GO" id="GO:0005198">
    <property type="term" value="F:structural molecule activity"/>
    <property type="evidence" value="ECO:0007669"/>
    <property type="project" value="InterPro"/>
</dbReference>
<dbReference type="GO" id="GO:0034399">
    <property type="term" value="C:nuclear periphery"/>
    <property type="evidence" value="ECO:0007669"/>
    <property type="project" value="EnsemblFungi"/>
</dbReference>
<keyword evidence="7" id="KW-0653">Protein transport</keyword>
<comment type="subcellular location">
    <subcellularLocation>
        <location evidence="1">Nucleus</location>
        <location evidence="1">Nuclear pore complex</location>
    </subcellularLocation>
</comment>
<feature type="repeat" description="WD" evidence="11">
    <location>
        <begin position="211"/>
        <end position="249"/>
    </location>
</feature>
<proteinExistence type="inferred from homology"/>
<dbReference type="Pfam" id="PF00400">
    <property type="entry name" value="WD40"/>
    <property type="match status" value="3"/>
</dbReference>
<dbReference type="RefSeq" id="XP_013020549.1">
    <property type="nucleotide sequence ID" value="XM_013165095.1"/>
</dbReference>
<dbReference type="Proteomes" id="UP000016088">
    <property type="component" value="Unassembled WGS sequence"/>
</dbReference>
<keyword evidence="6" id="KW-0509">mRNA transport</keyword>
<dbReference type="GO" id="GO:0061700">
    <property type="term" value="C:GATOR2 complex"/>
    <property type="evidence" value="ECO:0007669"/>
    <property type="project" value="EnsemblFungi"/>
</dbReference>
<evidence type="ECO:0000313" key="12">
    <source>
        <dbReference type="EMBL" id="EPX70703.1"/>
    </source>
</evidence>
<dbReference type="InterPro" id="IPR001680">
    <property type="entry name" value="WD40_rpt"/>
</dbReference>
<keyword evidence="3" id="KW-0813">Transport</keyword>
<dbReference type="PROSITE" id="PS50082">
    <property type="entry name" value="WD_REPEATS_2"/>
    <property type="match status" value="3"/>
</dbReference>
<sequence>MDKVESTTIPTNHKDLINDVSYDFYGRRMASCSADQRVKVYDFEEEHENWKVSSEWRAGDASLMRIEWAHPEFGQVLAVCSLDRGVRVYQEQKGVSNRKTWVEVAKLMDARSAVMDISFCPIQHGCKLAAISADATLRIYEALEPENLSSWTLMDEIKLLPSPPSRNEQFSFCVSWCPSRWRTQCIAVGCMDTAYLYTQNTSAKWKQIATLPGHTDLVRDIAWAPAMGRLYHLLATASKDGNVRIFKVSIPLQTNQATSFEYESAAETTEEPIKVELIGEYDNHKCQVWRCQFNVTGTILSTSGDDGCVRLWKASYANLFKCISVVSLERKPERAV</sequence>
<organism evidence="12 13">
    <name type="scientific">Schizosaccharomyces octosporus (strain yFS286)</name>
    <name type="common">Fission yeast</name>
    <name type="synonym">Octosporomyces octosporus</name>
    <dbReference type="NCBI Taxonomy" id="483514"/>
    <lineage>
        <taxon>Eukaryota</taxon>
        <taxon>Fungi</taxon>
        <taxon>Dikarya</taxon>
        <taxon>Ascomycota</taxon>
        <taxon>Taphrinomycotina</taxon>
        <taxon>Schizosaccharomycetes</taxon>
        <taxon>Schizosaccharomycetales</taxon>
        <taxon>Schizosaccharomycetaceae</taxon>
        <taxon>Schizosaccharomyces</taxon>
    </lineage>
</organism>
<evidence type="ECO:0000256" key="9">
    <source>
        <dbReference type="ARBA" id="ARBA00023132"/>
    </source>
</evidence>
<dbReference type="GO" id="GO:1904263">
    <property type="term" value="P:positive regulation of TORC1 signaling"/>
    <property type="evidence" value="ECO:0007669"/>
    <property type="project" value="TreeGrafter"/>
</dbReference>
<dbReference type="SUPFAM" id="SSF50978">
    <property type="entry name" value="WD40 repeat-like"/>
    <property type="match status" value="1"/>
</dbReference>
<dbReference type="InterPro" id="IPR015943">
    <property type="entry name" value="WD40/YVTN_repeat-like_dom_sf"/>
</dbReference>
<evidence type="ECO:0000256" key="3">
    <source>
        <dbReference type="ARBA" id="ARBA00022448"/>
    </source>
</evidence>
<evidence type="ECO:0000256" key="7">
    <source>
        <dbReference type="ARBA" id="ARBA00022927"/>
    </source>
</evidence>
<dbReference type="Gene3D" id="2.130.10.10">
    <property type="entry name" value="YVTN repeat-like/Quinoprotein amine dehydrogenase"/>
    <property type="match status" value="1"/>
</dbReference>
<comment type="similarity">
    <text evidence="2">Belongs to the WD repeat SEC13 family.</text>
</comment>
<gene>
    <name evidence="12" type="ORF">SOCG_04253</name>
</gene>
<evidence type="ECO:0000256" key="5">
    <source>
        <dbReference type="ARBA" id="ARBA00022737"/>
    </source>
</evidence>
<dbReference type="GeneID" id="25033217"/>
<feature type="repeat" description="WD" evidence="11">
    <location>
        <begin position="281"/>
        <end position="313"/>
    </location>
</feature>
<name>S9PT81_SCHOY</name>
<dbReference type="GO" id="GO:0051028">
    <property type="term" value="P:mRNA transport"/>
    <property type="evidence" value="ECO:0007669"/>
    <property type="project" value="UniProtKB-KW"/>
</dbReference>
<dbReference type="GO" id="GO:0034198">
    <property type="term" value="P:cellular response to amino acid starvation"/>
    <property type="evidence" value="ECO:0007669"/>
    <property type="project" value="TreeGrafter"/>
</dbReference>
<dbReference type="EMBL" id="KE503208">
    <property type="protein sequence ID" value="EPX70703.1"/>
    <property type="molecule type" value="Genomic_DNA"/>
</dbReference>
<dbReference type="HOGENOM" id="CLU_032441_1_1_1"/>
<dbReference type="GO" id="GO:0015031">
    <property type="term" value="P:protein transport"/>
    <property type="evidence" value="ECO:0007669"/>
    <property type="project" value="UniProtKB-KW"/>
</dbReference>
<keyword evidence="9" id="KW-0906">Nuclear pore complex</keyword>
<dbReference type="OMA" id="NAPTRRW"/>
<dbReference type="GO" id="GO:0031080">
    <property type="term" value="C:nuclear pore outer ring"/>
    <property type="evidence" value="ECO:0007669"/>
    <property type="project" value="EnsemblFungi"/>
</dbReference>
<feature type="repeat" description="WD" evidence="11">
    <location>
        <begin position="10"/>
        <end position="44"/>
    </location>
</feature>